<feature type="domain" description="Arginine repressor DNA-binding" evidence="8">
    <location>
        <begin position="1"/>
        <end position="63"/>
    </location>
</feature>
<dbReference type="PANTHER" id="PTHR34471:SF1">
    <property type="entry name" value="ARGININE REPRESSOR"/>
    <property type="match status" value="1"/>
</dbReference>
<proteinExistence type="inferred from homology"/>
<dbReference type="Gene3D" id="3.30.1360.40">
    <property type="match status" value="1"/>
</dbReference>
<evidence type="ECO:0000313" key="10">
    <source>
        <dbReference type="EMBL" id="MFC6315277.1"/>
    </source>
</evidence>
<dbReference type="InterPro" id="IPR020899">
    <property type="entry name" value="Arg_repress_C"/>
</dbReference>
<evidence type="ECO:0000313" key="11">
    <source>
        <dbReference type="Proteomes" id="UP001596310"/>
    </source>
</evidence>
<evidence type="ECO:0000256" key="3">
    <source>
        <dbReference type="ARBA" id="ARBA00022490"/>
    </source>
</evidence>
<keyword evidence="3 7" id="KW-0963">Cytoplasm</keyword>
<comment type="caution">
    <text evidence="10">The sequence shown here is derived from an EMBL/GenBank/DDBJ whole genome shotgun (WGS) entry which is preliminary data.</text>
</comment>
<sequence length="153" mass="17439">MKKKERQAILTKIVREHLVHTQEELQEYLHEYGVGTTQATLSRDLRELKITKMRDEYGKSRYIKLTTETRGDAKQRLYSALKTVTKSIEVLEFLVIIHTSPSYGNFLAAALDELRHSTPIEILGTLAGHDTVVAFCRDAAQAQEMADYLSSRV</sequence>
<comment type="subcellular location">
    <subcellularLocation>
        <location evidence="1 7">Cytoplasm</location>
    </subcellularLocation>
</comment>
<dbReference type="SUPFAM" id="SSF46785">
    <property type="entry name" value="Winged helix' DNA-binding domain"/>
    <property type="match status" value="1"/>
</dbReference>
<dbReference type="SUPFAM" id="SSF55252">
    <property type="entry name" value="C-terminal domain of arginine repressor"/>
    <property type="match status" value="1"/>
</dbReference>
<accession>A0ABW1UQY7</accession>
<keyword evidence="4 7" id="KW-0805">Transcription regulation</keyword>
<reference evidence="11" key="1">
    <citation type="journal article" date="2019" name="Int. J. Syst. Evol. Microbiol.">
        <title>The Global Catalogue of Microorganisms (GCM) 10K type strain sequencing project: providing services to taxonomists for standard genome sequencing and annotation.</title>
        <authorList>
            <consortium name="The Broad Institute Genomics Platform"/>
            <consortium name="The Broad Institute Genome Sequencing Center for Infectious Disease"/>
            <person name="Wu L."/>
            <person name="Ma J."/>
        </authorList>
    </citation>
    <scope>NUCLEOTIDE SEQUENCE [LARGE SCALE GENOMIC DNA]</scope>
    <source>
        <strain evidence="11">CCM 8897</strain>
    </source>
</reference>
<organism evidence="10 11">
    <name type="scientific">Lapidilactobacillus achengensis</name>
    <dbReference type="NCBI Taxonomy" id="2486000"/>
    <lineage>
        <taxon>Bacteria</taxon>
        <taxon>Bacillati</taxon>
        <taxon>Bacillota</taxon>
        <taxon>Bacilli</taxon>
        <taxon>Lactobacillales</taxon>
        <taxon>Lactobacillaceae</taxon>
        <taxon>Lapidilactobacillus</taxon>
    </lineage>
</organism>
<feature type="domain" description="Arginine repressor C-terminal" evidence="9">
    <location>
        <begin position="83"/>
        <end position="150"/>
    </location>
</feature>
<evidence type="ECO:0000259" key="8">
    <source>
        <dbReference type="Pfam" id="PF01316"/>
    </source>
</evidence>
<protein>
    <recommendedName>
        <fullName evidence="7">Arginine repressor</fullName>
    </recommendedName>
</protein>
<comment type="pathway">
    <text evidence="7">Amino-acid biosynthesis; L-arginine biosynthesis [regulation].</text>
</comment>
<dbReference type="HAMAP" id="MF_00173">
    <property type="entry name" value="Arg_repressor"/>
    <property type="match status" value="1"/>
</dbReference>
<dbReference type="InterPro" id="IPR036251">
    <property type="entry name" value="Arg_repress_C_sf"/>
</dbReference>
<name>A0ABW1UQY7_9LACO</name>
<dbReference type="Pfam" id="PF02863">
    <property type="entry name" value="Arg_repressor_C"/>
    <property type="match status" value="1"/>
</dbReference>
<keyword evidence="7" id="KW-0028">Amino-acid biosynthesis</keyword>
<evidence type="ECO:0000259" key="9">
    <source>
        <dbReference type="Pfam" id="PF02863"/>
    </source>
</evidence>
<dbReference type="RefSeq" id="WP_125597961.1">
    <property type="nucleotide sequence ID" value="NZ_JBHSSM010000016.1"/>
</dbReference>
<evidence type="ECO:0000256" key="5">
    <source>
        <dbReference type="ARBA" id="ARBA00023125"/>
    </source>
</evidence>
<dbReference type="InterPro" id="IPR036388">
    <property type="entry name" value="WH-like_DNA-bd_sf"/>
</dbReference>
<dbReference type="InterPro" id="IPR001669">
    <property type="entry name" value="Arg_repress"/>
</dbReference>
<keyword evidence="6 7" id="KW-0804">Transcription</keyword>
<dbReference type="Proteomes" id="UP001596310">
    <property type="component" value="Unassembled WGS sequence"/>
</dbReference>
<dbReference type="PANTHER" id="PTHR34471">
    <property type="entry name" value="ARGININE REPRESSOR"/>
    <property type="match status" value="1"/>
</dbReference>
<evidence type="ECO:0000256" key="6">
    <source>
        <dbReference type="ARBA" id="ARBA00023163"/>
    </source>
</evidence>
<comment type="function">
    <text evidence="7">Regulates arginine biosynthesis genes.</text>
</comment>
<keyword evidence="5 7" id="KW-0238">DNA-binding</keyword>
<dbReference type="EMBL" id="JBHSSM010000016">
    <property type="protein sequence ID" value="MFC6315277.1"/>
    <property type="molecule type" value="Genomic_DNA"/>
</dbReference>
<keyword evidence="11" id="KW-1185">Reference proteome</keyword>
<evidence type="ECO:0000256" key="4">
    <source>
        <dbReference type="ARBA" id="ARBA00023015"/>
    </source>
</evidence>
<comment type="similarity">
    <text evidence="2 7">Belongs to the ArgR family.</text>
</comment>
<keyword evidence="7" id="KW-0055">Arginine biosynthesis</keyword>
<dbReference type="PRINTS" id="PR01467">
    <property type="entry name" value="ARGREPRESSOR"/>
</dbReference>
<evidence type="ECO:0000256" key="1">
    <source>
        <dbReference type="ARBA" id="ARBA00004496"/>
    </source>
</evidence>
<dbReference type="Pfam" id="PF01316">
    <property type="entry name" value="Arg_repressor"/>
    <property type="match status" value="1"/>
</dbReference>
<dbReference type="InterPro" id="IPR020900">
    <property type="entry name" value="Arg_repress_DNA-bd"/>
</dbReference>
<dbReference type="Gene3D" id="1.10.10.10">
    <property type="entry name" value="Winged helix-like DNA-binding domain superfamily/Winged helix DNA-binding domain"/>
    <property type="match status" value="1"/>
</dbReference>
<evidence type="ECO:0000256" key="7">
    <source>
        <dbReference type="HAMAP-Rule" id="MF_00173"/>
    </source>
</evidence>
<keyword evidence="7" id="KW-0678">Repressor</keyword>
<gene>
    <name evidence="7" type="primary">argR</name>
    <name evidence="10" type="ORF">ACFQHW_06765</name>
</gene>
<evidence type="ECO:0000256" key="2">
    <source>
        <dbReference type="ARBA" id="ARBA00008316"/>
    </source>
</evidence>
<dbReference type="InterPro" id="IPR036390">
    <property type="entry name" value="WH_DNA-bd_sf"/>
</dbReference>